<keyword evidence="7 8" id="KW-1015">Disulfide bond</keyword>
<feature type="domain" description="EGF-like" evidence="12">
    <location>
        <begin position="6499"/>
        <end position="6538"/>
    </location>
</feature>
<evidence type="ECO:0000259" key="12">
    <source>
        <dbReference type="PROSITE" id="PS50026"/>
    </source>
</evidence>
<comment type="caution">
    <text evidence="9">Lacks conserved residue(s) required for the propagation of feature annotation.</text>
</comment>
<evidence type="ECO:0000256" key="1">
    <source>
        <dbReference type="ARBA" id="ARBA00022536"/>
    </source>
</evidence>
<dbReference type="GO" id="GO:0008270">
    <property type="term" value="F:zinc ion binding"/>
    <property type="evidence" value="ECO:0007669"/>
    <property type="project" value="UniProtKB-KW"/>
</dbReference>
<feature type="domain" description="EGF-like" evidence="12">
    <location>
        <begin position="192"/>
        <end position="232"/>
    </location>
</feature>
<reference evidence="15 16" key="1">
    <citation type="journal article" date="2018" name="Nat. Ecol. Evol.">
        <title>Genomic signatures of mitonuclear coevolution across populations of Tigriopus californicus.</title>
        <authorList>
            <person name="Barreto F.S."/>
            <person name="Watson E.T."/>
            <person name="Lima T.G."/>
            <person name="Willett C.S."/>
            <person name="Edmands S."/>
            <person name="Li W."/>
            <person name="Burton R.S."/>
        </authorList>
    </citation>
    <scope>NUCLEOTIDE SEQUENCE [LARGE SCALE GENOMIC DNA]</scope>
    <source>
        <strain evidence="15 16">San Diego</strain>
    </source>
</reference>
<dbReference type="SMART" id="SM00286">
    <property type="entry name" value="PTI"/>
    <property type="match status" value="37"/>
</dbReference>
<feature type="domain" description="EGF-like" evidence="12">
    <location>
        <begin position="4578"/>
        <end position="4617"/>
    </location>
</feature>
<feature type="domain" description="EGF-like" evidence="12">
    <location>
        <begin position="321"/>
        <end position="363"/>
    </location>
</feature>
<feature type="domain" description="EGF-like" evidence="12">
    <location>
        <begin position="6698"/>
        <end position="6734"/>
    </location>
</feature>
<dbReference type="InterPro" id="IPR000742">
    <property type="entry name" value="EGF"/>
</dbReference>
<dbReference type="PROSITE" id="PS00010">
    <property type="entry name" value="ASX_HYDROXYL"/>
    <property type="match status" value="15"/>
</dbReference>
<feature type="domain" description="EGF-like" evidence="12">
    <location>
        <begin position="109"/>
        <end position="147"/>
    </location>
</feature>
<feature type="domain" description="EGF-like" evidence="12">
    <location>
        <begin position="6316"/>
        <end position="6355"/>
    </location>
</feature>
<dbReference type="InterPro" id="IPR003645">
    <property type="entry name" value="Fol_N"/>
</dbReference>
<feature type="domain" description="SRCR" evidence="13">
    <location>
        <begin position="1514"/>
        <end position="1653"/>
    </location>
</feature>
<feature type="domain" description="EGF-like" evidence="12">
    <location>
        <begin position="3773"/>
        <end position="3811"/>
    </location>
</feature>
<dbReference type="SMART" id="SM00438">
    <property type="entry name" value="ZnF_NFX"/>
    <property type="match status" value="8"/>
</dbReference>
<feature type="domain" description="EGF-like" evidence="12">
    <location>
        <begin position="2729"/>
        <end position="2769"/>
    </location>
</feature>
<feature type="domain" description="EGF-like" evidence="12">
    <location>
        <begin position="649"/>
        <end position="688"/>
    </location>
</feature>
<feature type="domain" description="EGF-like" evidence="12">
    <location>
        <begin position="728"/>
        <end position="768"/>
    </location>
</feature>
<feature type="non-terminal residue" evidence="15">
    <location>
        <position position="1"/>
    </location>
</feature>
<dbReference type="EMBL" id="VCGU01000009">
    <property type="protein sequence ID" value="TRY70280.1"/>
    <property type="molecule type" value="Genomic_DNA"/>
</dbReference>
<dbReference type="InterPro" id="IPR018097">
    <property type="entry name" value="EGF_Ca-bd_CS"/>
</dbReference>
<comment type="caution">
    <text evidence="15">The sequence shown here is derived from an EMBL/GenBank/DDBJ whole genome shotgun (WGS) entry which is preliminary data.</text>
</comment>
<dbReference type="InterPro" id="IPR006150">
    <property type="entry name" value="Cys_repeat_1"/>
</dbReference>
<dbReference type="PROSITE" id="PS01186">
    <property type="entry name" value="EGF_2"/>
    <property type="match status" value="28"/>
</dbReference>
<evidence type="ECO:0000256" key="4">
    <source>
        <dbReference type="ARBA" id="ARBA00022737"/>
    </source>
</evidence>
<accession>A0A553NXX6</accession>
<dbReference type="GO" id="GO:0016020">
    <property type="term" value="C:membrane"/>
    <property type="evidence" value="ECO:0007669"/>
    <property type="project" value="InterPro"/>
</dbReference>
<dbReference type="SUPFAM" id="SSF57196">
    <property type="entry name" value="EGF/Laminin"/>
    <property type="match status" value="7"/>
</dbReference>
<feature type="domain" description="EGF-like" evidence="12">
    <location>
        <begin position="281"/>
        <end position="320"/>
    </location>
</feature>
<dbReference type="Pfam" id="PF12662">
    <property type="entry name" value="cEGF"/>
    <property type="match status" value="1"/>
</dbReference>
<keyword evidence="4" id="KW-0677">Repeat</keyword>
<dbReference type="PROSITE" id="PS50026">
    <property type="entry name" value="EGF_3"/>
    <property type="match status" value="35"/>
</dbReference>
<feature type="domain" description="EGF-like" evidence="12">
    <location>
        <begin position="3530"/>
        <end position="3568"/>
    </location>
</feature>
<evidence type="ECO:0000313" key="16">
    <source>
        <dbReference type="Proteomes" id="UP000318571"/>
    </source>
</evidence>
<dbReference type="InterPro" id="IPR009030">
    <property type="entry name" value="Growth_fac_rcpt_cys_sf"/>
</dbReference>
<dbReference type="Proteomes" id="UP000318571">
    <property type="component" value="Chromosome 9"/>
</dbReference>
<feature type="domain" description="EGF-like" evidence="12">
    <location>
        <begin position="2022"/>
        <end position="2059"/>
    </location>
</feature>
<feature type="domain" description="EGF-like" evidence="12">
    <location>
        <begin position="829"/>
        <end position="868"/>
    </location>
</feature>
<feature type="domain" description="EGF-like" evidence="12">
    <location>
        <begin position="3879"/>
        <end position="3918"/>
    </location>
</feature>
<dbReference type="PANTHER" id="PTHR22963">
    <property type="entry name" value="ENDOGLIN-RELATED"/>
    <property type="match status" value="1"/>
</dbReference>
<keyword evidence="6" id="KW-0862">Zinc</keyword>
<feature type="domain" description="EGF-like" evidence="12">
    <location>
        <begin position="3486"/>
        <end position="3523"/>
    </location>
</feature>
<dbReference type="Pfam" id="PF21164">
    <property type="entry name" value="Dumpy_DPY"/>
    <property type="match status" value="7"/>
</dbReference>
<feature type="domain" description="EGF-like" evidence="12">
    <location>
        <begin position="5923"/>
        <end position="5962"/>
    </location>
</feature>
<dbReference type="PANTHER" id="PTHR22963:SF39">
    <property type="entry name" value="DUMPY"/>
    <property type="match status" value="1"/>
</dbReference>
<protein>
    <submittedName>
        <fullName evidence="15">Uncharacterized protein</fullName>
    </submittedName>
</protein>
<dbReference type="SMART" id="SM00181">
    <property type="entry name" value="EGF"/>
    <property type="match status" value="114"/>
</dbReference>
<dbReference type="OMA" id="ACIKEDC"/>
<keyword evidence="11" id="KW-0812">Transmembrane</keyword>
<keyword evidence="5" id="KW-0863">Zinc-finger</keyword>
<feature type="disulfide bond" evidence="8">
    <location>
        <begin position="3489"/>
        <end position="3499"/>
    </location>
</feature>
<gene>
    <name evidence="15" type="ORF">TCAL_06655</name>
</gene>
<keyword evidence="1 8" id="KW-0245">EGF-like domain</keyword>
<dbReference type="InterPro" id="IPR000967">
    <property type="entry name" value="Znf_NFX1"/>
</dbReference>
<feature type="domain" description="EGF-like" evidence="12">
    <location>
        <begin position="6759"/>
        <end position="6798"/>
    </location>
</feature>
<dbReference type="SUPFAM" id="SSF90148">
    <property type="entry name" value="DPY module"/>
    <property type="match status" value="1"/>
</dbReference>
<dbReference type="InterPro" id="IPR001190">
    <property type="entry name" value="SRCR"/>
</dbReference>
<feature type="domain" description="EGF-like" evidence="12">
    <location>
        <begin position="404"/>
        <end position="443"/>
    </location>
</feature>
<evidence type="ECO:0000256" key="8">
    <source>
        <dbReference type="PROSITE-ProRule" id="PRU00076"/>
    </source>
</evidence>
<dbReference type="Pfam" id="PF07645">
    <property type="entry name" value="EGF_CA"/>
    <property type="match status" value="13"/>
</dbReference>
<keyword evidence="3" id="KW-0732">Signal</keyword>
<feature type="domain" description="EGF-like" evidence="12">
    <location>
        <begin position="3206"/>
        <end position="3245"/>
    </location>
</feature>
<dbReference type="SMART" id="SM00274">
    <property type="entry name" value="FOLN"/>
    <property type="match status" value="22"/>
</dbReference>
<dbReference type="Gene3D" id="2.10.25.10">
    <property type="entry name" value="Laminin"/>
    <property type="match status" value="20"/>
</dbReference>
<keyword evidence="11" id="KW-1133">Transmembrane helix</keyword>
<name>A0A553NXX6_TIGCA</name>
<feature type="domain" description="EGF-like" evidence="12">
    <location>
        <begin position="3427"/>
        <end position="3465"/>
    </location>
</feature>
<feature type="domain" description="EGF-like" evidence="12">
    <location>
        <begin position="7012"/>
        <end position="7048"/>
    </location>
</feature>
<feature type="transmembrane region" description="Helical" evidence="11">
    <location>
        <begin position="7583"/>
        <end position="7610"/>
    </location>
</feature>
<feature type="domain" description="EGF-like" evidence="12">
    <location>
        <begin position="1236"/>
        <end position="1272"/>
    </location>
</feature>
<feature type="domain" description="EGF-like" evidence="12">
    <location>
        <begin position="534"/>
        <end position="576"/>
    </location>
</feature>
<evidence type="ECO:0000256" key="3">
    <source>
        <dbReference type="ARBA" id="ARBA00022729"/>
    </source>
</evidence>
<dbReference type="PROSITE" id="PS51034">
    <property type="entry name" value="ZP_2"/>
    <property type="match status" value="1"/>
</dbReference>
<feature type="domain" description="EGF-like" evidence="12">
    <location>
        <begin position="3251"/>
        <end position="3291"/>
    </location>
</feature>
<keyword evidence="2" id="KW-0479">Metal-binding</keyword>
<evidence type="ECO:0000313" key="15">
    <source>
        <dbReference type="EMBL" id="TRY70280.1"/>
    </source>
</evidence>
<dbReference type="SMART" id="SM00241">
    <property type="entry name" value="ZP"/>
    <property type="match status" value="1"/>
</dbReference>
<dbReference type="STRING" id="6832.A0A553NXX6"/>
<keyword evidence="11" id="KW-0472">Membrane</keyword>
<dbReference type="PROSITE" id="PS50287">
    <property type="entry name" value="SRCR_2"/>
    <property type="match status" value="1"/>
</dbReference>
<feature type="region of interest" description="Disordered" evidence="10">
    <location>
        <begin position="7617"/>
        <end position="7647"/>
    </location>
</feature>
<dbReference type="SMART" id="SM00289">
    <property type="entry name" value="WR1"/>
    <property type="match status" value="10"/>
</dbReference>
<feature type="domain" description="EGF-like" evidence="12">
    <location>
        <begin position="148"/>
        <end position="191"/>
    </location>
</feature>
<dbReference type="SUPFAM" id="SSF57184">
    <property type="entry name" value="Growth factor receptor domain"/>
    <property type="match status" value="5"/>
</dbReference>
<evidence type="ECO:0000256" key="7">
    <source>
        <dbReference type="ARBA" id="ARBA00023157"/>
    </source>
</evidence>
<dbReference type="PROSITE" id="PS01187">
    <property type="entry name" value="EGF_CA"/>
    <property type="match status" value="9"/>
</dbReference>
<dbReference type="InterPro" id="IPR049883">
    <property type="entry name" value="NOTCH1_EGF-like"/>
</dbReference>
<evidence type="ECO:0000256" key="2">
    <source>
        <dbReference type="ARBA" id="ARBA00022723"/>
    </source>
</evidence>
<feature type="domain" description="EGF-like" evidence="12">
    <location>
        <begin position="4048"/>
        <end position="4086"/>
    </location>
</feature>
<feature type="domain" description="ZP" evidence="14">
    <location>
        <begin position="7282"/>
        <end position="7523"/>
    </location>
</feature>
<dbReference type="SMART" id="SM00179">
    <property type="entry name" value="EGF_CA"/>
    <property type="match status" value="22"/>
</dbReference>
<evidence type="ECO:0000256" key="9">
    <source>
        <dbReference type="PROSITE-ProRule" id="PRU00196"/>
    </source>
</evidence>
<dbReference type="CDD" id="cd00054">
    <property type="entry name" value="EGF_CA"/>
    <property type="match status" value="6"/>
</dbReference>
<sequence>ALVTSAFSQLHGSTRDLNNKHGVFFLNVEDGFFGCQVNASVDVLQLFEISKLCDGISDCFEGSDEDNPYTKCTNDCLYTTGRNCQHGACLDSQCYCNDGYGGKGCDMPDTNECKYRPCDVFGYCTNTLGSFFCSCNDGYEGDGLHCTDIDECQIPEYFNSCVTNAECCNLPAHYLCKCKPGFEGDGKVECRDIDECLSNQACGVNTLCTNTFGNYTCECLSGFYGNPFDGCADIDECKSQPCGVGAKCTNLLGSYICECPSGLTGDPYAGVCEASVKPSVEHGGCNSQSCGRNARCQNSKDGIVCSCLDGFTGDPKHSCYDINECQINSFKQCGVGAICINQSPGYRCECPVGYSGDGRFSCEPIKVRTTCASDFDCTNNAQCQPNGICECRNGFVATGILCEDIDECADELASPCGSNSICLNIQGSFECACISPLVGNPPTTPCNDPCAQVNCGQHANCQIEGVEAFCVCEEGWTYNPKEISAGCIDIDECDKALSPTGRCGANSVCSNSPGSYSCDCESGFNGDPHQGCFDIDECFNNPLICGREAKCTNLLGSYACECYNGEGFDLVRKTCERSSCRSNEDCLGHSSCVEGRCQCLEPFIGPNCEDPCELTTCYPNSHCTIANGLAKCQCSLGFSLSDGNRFCGDINECVGNPCGRGAICENTIGSFYCQCPKGQTGDPYLQCVGKNANECQNESECGIGETCLSSYCICRRGYAQSDSGDCQDVNECLSGNPCGINAVCRNLPGSYSCECPPTYQGNPYTSCQKCLDGKCGCPPPYLERSGECHLPNCQNCPTPAKCIEITGGISYCACPTGYNMNGETNQCEDVDECQAFSNSPCAGHALCSNTPGSYLCSCPPYHEGDPYQGTCFPLRAECKASSECRQNEECLDGSCICSPPFFVDTSSGNRCRSPCHRFSCGFNAECTPSNPPQCLCKAGFTGNPLSGCEDLDECIFNPCKQGSICINKQGTYECECSHGSSGDPYVTGCSGSRSTECQTDDQCNGQLACIESQCRNPCSSVPCGTNAHCVAENHAAWCRCKSGFSENSQGQCVSLCEGMNCGHNAKCIISFSGPTCQCLEGMVGNAFPGGKCSPAACSSPEACLEPHQKCHKGECRTKCGNQLCGQGAVCDPNRRTCSCSRGFLGDPNLVCVPPSQPAVCDPPCGKNTHCSYNEPNTCECNRGYFGNPYIGCSENESKDCTNLKCGQNAICTLVSGEPQCQCRRGFDGAPYQVCHDVDECLFSVCGDNTQCFNTPGGYDCICLNGFVGNPFEACLPARSNSTEIKDQDDLCVQQKCGPNAICSLGQCLCATGFKGDDPYNISEGCSSLANCETSADCGYNEICSIIAHSGQKFCSDPCREANCGPNSLCVTDNHQKNCICQTGFTGDASDLIAGCQQEEACSSHEDCPEGRTCHINLNGDKTCLDPCKIMSCPINEDCSVEHDIPVCRCKPGYQKNTPTGSCAPLKACQSSEDCGLGKVCHEVTYGTNSCVPACDLVDCPKGANCVVQDHQAFCRCSNGYRGNPDDRQGCVPISPKACSTNFECLESEVCKEFQGTSSCRSACQFLQCGKGAVCVVKNHVGKCVCPVGLYVGDPNTDGCQKVNCVENEDCKGTEICDRLSYTCMNPCSEDSKNVCGDNALCSVNDHQLQCQCIPSYIPAPDPFIKCEKNDRGQTCPYNQCQTTCSSDKHCPPLHFCNSGVCITGCSSSQDCENGLVCSSGRCQDPCTSTCGPNALCTPSDDQVCQCPEGFAGVPTAIQGCVRIPSPCSPTCPNASRCFNGYCMPECTTHGDCARGEQCSQDMCLKLCHTDKNCLQGEICRNKFCEPGCRVDSDCRLGELCNNGNCQCQLGYKQSPDGCSDVNECQDKSVCPSSKICANTPGSFICSCPTNQVSDGNGGCRSPDQCTTDSNCDPFLACHRDEITGIKKCLNPCDISFCTSRATCSVKSHKPYCSCPPRHRGDPSNPNIGCYEVECDETSDCSQTHIYPCDGLNCGYGTCRTENHIPTCYCQTGYAVVESTCFDIDECTDSNPCHQSATCTNLEGSFICSCPFDMVGDPFQQGCKVKGYCESNSDCSSDTRCENRQCINPCEGFCGTGTKCEVQNHDPFCFCLPKWTGNPKIGFHGDPYNEKLGCLAKDCDRNSECPGDDKCENYKCVKPVEKSCLVDLNCKEEQFCARSECRDPCEQPGACGVNALCSARNHQQMCSCPPGFTGNPMVECVRIPSTCATDSNCPINMKCHLSICMANCATHHDCAINERLTCGVDNDCFLGHACLDRMCKVGCSTNKDCPQSQNCIKNHCQDPCDLDHCGPNSQCQVLNQEAHCVCSPGFIPNPSPEVACTKVPSFCSGNKQCPENYLCVESFCKAVCQVDQDCDVNELCHGKISFCGVNANCRTKGHTALCSCPDGMDGNPIERCQPKRVQCSSTTPDCPISSQCQQGLCVPSCQSPKDCLQNEICHNKTCVQICSANSQCEAGLICANRKCVPGCSENGNCSRNEACIQGKCQGKDVCGKCSNCEMDNHQIRCSCSQGTEGDPYNQCRPTYSKCLASQPNSCPPETSCKSGYCGRNCKSSRDCSCGEICQENVCSQQCVHSNECQTGTACFGGICQGGCSTDSDCPRDEFCKDQKCSSICHEKSCGPNESCQVNARKPLCLCNKGFQRLSSGGCTKTECTNHQDCSNDKSCQDGKCVNVCHSSDSCGKNAECRMHSHKINCACPPGFFGNALEECFQDQDDCSTGHECGENAHCIDQLGGHDCQCYQGCQGDAFLGCQCPETKVTCSSMTCGTNALCQVDENSDPNCSCPDELPFGDPNIRCEANDKTCKADYDCSLDKLCVNGACLNPCNLRGSCGENAICNVFNHRPLCECPECYSGDPNEMCSPSPNCLAQPHTPENPSGRECGRDAECSLNQQCIRGACEDPCGSYKCEDHERCITRNHKPTCVCKEKLSINSFGELVCPKQLNQCQREEECPNTLTCEQGSCRNPCRGVSCPNGKSCQVLNHQPLCICTKGCDVSVSVCLNNGGCPANLACRKYQCVNPCSDHPCAHDTPCVVEDHVPVCKFCPPGFVIDANYGCLAKESFCQSNQECPSKQACENGQCLNPCQTKNPPCLIDEKCTVFDHQPQCVPIENPCSISPCGQDAICNNVQGNAVCQCPQGTRGNPLEECDEVCGPTTCGPNMNCQFINERPLCTCKKGFVPKYPETLGCVEPADDPCIPNPCGEEANCLVVLNERRCVCPLGFIGDANVQCKPNQDTKIDVCRPSPCGPNTFCNVNENQQPLCTCWEGYFGDPDQGCQPECYTDEDCSSDGSCKNLKCQDPCPGFCGIGAECAVSNHKPTCTCKEFFKGDPYRQCVRDDAPKPPIRPQPECQSNQKCYDSEICDQQRCVNPCPERCAVDAECQVINHQVQCTCKPGYKGDPYYRCFEYVKPQIDVPDCRPNPCGPNSICEVKSDREVCSCQKGFLGGPPNCRPECVLQQDCPSNLHCLRGKCVDPCVNTCGQDAQCQVVQHKPVCVCADGTTGNPYKRCQQIIKPPIRQPCIPSPCGPNSECTLLGGQEKCRCRAGFVGDPPFCRPECVLDDECNSNHICHQDKCIDPCSNVCGINAICQTKNHKVICTCPKEMRGDPFDICLPQEIEPLEADPCSACGVNADCNVRPNNHTICSCPEEYIGDPYVECRPECITNVDCPADRTCLRNKCVDPCIGTCGKEAECTVNNHAVVCFCPKDTTGNPFEVCFPYTPPTDPIGIVKNHFSMCQCPFGFGGDPFVSCQKTPPPQTEPSDPCNPNPCGPNSVCDEKQGVAVCRCQESFSGNPPHCRPECTDNSDCPNHLMCNEERCVDPCSGVCGRNAECQVLRHQPICSCPSDFIGDPYNEGCVPKLEGIEEETSPCEPNPCGSNAQCMEHGVSATCKCLEGYIGDPSVSCRPECVLNSDCSKTLACIDYKCRDPCEQNQACGINAICNVINHKARCSCLNDYIGNPQVECHKPPSGIITEEIQDPCAQHQCGPNSLKRKRNGFCMCSCLPGYVGSPPECQAICVVNSDCRPHLACINNDCVDPCLQSPCGSNTHCYVKLHQPKCECFPGYEGNAITGCNKGPIGLITEEEKDPCEVCGKNSICLLQNNIAACKCEEGYVDRPPNCRRECIIHEDCAKHLACIGYRCISPCKDQCGQNADCSVNNHNPICRCYPGYIGDPLVNCNLPKVPEPIDPCYPDPCGINTEHRQAGSNCICTCLPGFYGDPYTSCNFECIKHSDCPINKACVSNNRCSDPCIGNCGVRALCNVINHSAICSCPEGLQGDPFFRCDPALEPECTFDTQCPLHEACIQQKCLDPCTSLTCGREARCSVVNHNPLCSCPSHLTGDPNVACIEIGCTADTACPNNEACIQRECRDPCPFQVCGLNAVCHTRNHIPTCICDVQYEGNPYDSCQRYECKVHEDCPTTLACRSFKCEDPCNCNAGEECIVTNHQAKCTCPPGYQNDLFSGLCSPALEATIDDSGCQTDADCPTKLACFGGKCKNPCVQNAPCGINADCKVHDTLPKRLMTCKCKDGHEGDSLQECKIQVVPVEIGCSSHSECPPSQSCANAACVNPCIESNPCAPLAQCSVRNHQATCTCPQGMTGDPFTKCLPNTSCQDNEACYNGQCQNPCSNQDSPCGLNAECVSKYHRAIYECQSNNECPQDKACVGKKCLDPCLETSCGNRALCKSFAHRSHCFCPPGLQGNAVVGCIEVECQVHNDCSPSQQCNFGLQQCESVCLGNSCAVGAVCEAFNHKKQCSCSPPLLGNGNVYCGTKLTECTVHQDCDDPDMCHEGSCQNACLFKDCGTRAVCSATYHQAQCSCPSGFTGNPDFQCTLPPPPITEPVASGCSSSSDCPDFNACVNKRCINPCAKDNVCAPLATCVVIRHKPECSCPNGYIGSPETSCERPPQPECTRDAQCPLHEACIQQKCLNPCASSTCGRDASCSVVNHNPLCTCPPYLTGDPNVACIETGCNTDSECPSNEACIDRDCRDPCPFERCCVNAFCSTRNHIPTCICNPQFEGNPYVECNRYECKVHEDCPTTLACRNFKCVDPCNCKAGEECSVTNHQAKCSCSSGYTTYPVTGVCSPDCPSKLGCFDGDCKNPCFQSAPCGSYADCKVYNTLPKRLMTCKCKDGYEGNALQECTPQVVPVELGCSTNAECPPSQACVNNACINPCTESNTCAAIAQCSVRNHQVTCSCPQGMTGDPFSQCVPIVNGCQSDNACPDNEACYNGQCQNPCLYPCNSCGLNAECVAKYHKAICKCSEGLAGNPIQECFTYECQSNEECPQDKACLGKKCVDPCLQTSCGHRALCEVTNHRSHCFCPPGLQGNGMVNCFEVECQEDSNCASNQYCHLGRQECELVCQSNSCAVGAVCEAYNHQKQCSCPSPLVGNGNVYCGTTRKEASRHSVESGLSFQNYAILLAVPIETECKIDQDCPRRQSCVRNQCVNPCLSNNPCTGELQCEVTELFNSMTIVACVCPPGTLNIGQHNCQKVSGVAECTTHQECEDAEVCHEGSCQNACQFKDCGINAQCFANYHQAQCSCPSGLTGNPNFKCLPLPPPSIEPVALGCSSDSDCPDYNACINEKCINPCAKDKACAQLATCIVIRHKAECSCPDGYIGSPLTNCQLRKFVLVLSADVPECLIDPDCPLHEACINERCLDPCTSHVCGINAGCAVHTHVPLCSCNLDFIGDAYTICYKAGCRRNSDCGDSEACINERCQDPCPFEKCAINAVCSAKNHFATCACLEGFEGDPYDQCNRYECLVDSDCPSNLACPNRKCEDPCQCAANAECSVQNHVASCFCLPGFSGDAYSRGCLPALEPVVEDSLCQNDANCPSQQACFDGDCKNPCLFLNPCGAHAICTVYNTLPKRTMACDCEAGYTSQGNRACNREVEPLEIGCSTHQDCPVSQACEGRSCLNPCMQTNPCAQNARCHVQDHFPQCVCPQGMTGDPYQSCLPIVVGCKADDECLTHESCHNGQCQNPCAYPQDPCGLNAECEALNHRGVCRCPTGWYGNPSSECYQYECTQNVDCPSTKACKANSCTDPCLQTNCGDRALCSVELHQPLCTCPVGLQGNPYLQCSDVECRRDEDCNFDDMCNLSTQKCEPVCFPQACVTGAVCEGKHHRKNCFCQPPLIGNGNVYCTIKPDPIENGCQVDRDCPSQHVCITRGRCQNPCSTQNPCSPSQICEVKDTLPSRIVICMCPPGLKLTGDGSCVTAQPKPQCYTHLDCRVSEQCHLGNCIDVCLVEECGTISICEPTYHDARCVCPPGMSGDPYNACKFDIPNVPAPLEPVCTSNSDCPLHKACINGICRDPCAVSNPCASLAYCKVDSHKAQCTCPPGYSGEPTQVCVPPSTLIGCKSNNECRGEQACLSTKCVSPCNCGVSALCEVIQHTPICYCPPNMSGDPEKECVKLECQIDNDCSETQRCHNFRCIDSCLINNECGLNADCISRRHQSTCQCRVGYQGDPFQECVSYECQTNVDCPTDKFCLRKQCLDPCVVNDPCGKNALCIVGHYSASCQCPPATVGDPFIECITPPPPFEEVSVECEVDSDCGSGLACINNSCQNPCSTIDPCDKSAVCSVVDTAPFRTMVCKCRVGWVPDSSRSCVSLEIDNIAGCVKDDDCPVNTACINRLCKDPCDCGKGADCYLSGHRPVCRCPPGTEGNPAVECIPIGCRSDSECEDSDVCGSNGHCVYSCLMNNPCGPNAECYAHSHQSHCRCLPGFEGNAFSGCFPVGCKSNSECPLAMACYSGDCLNPCVRDNPCVAHAQCLVSMHIAQCRCVVGYTGNGQVNCSPLPEPECVEDSNCPSKMVCLNEKCIDPCVVLDPCTKPATCDVADTFPIRRILCQCPNGFYTNEDNICLELNPIVVGCTSNDDCGDPKACVNAMCKDPCACGPNALCSIDNHHPVCTCRDGFYGDPKIFCKQIGCQKDSECESTHECINGDCRPVCGPNNLPCGGDALCQGIAHQYVCSCPPGSDGDPYVACLSAECTDNSECPPDKSCINKQCQDPCAISDPCADSAQCIVKNHQTDCSCPPGYEGSRGNACQLVVTGCIRDEDCPKQNACIAKTCQNPCLLAEPCGINAVCTVLDTLPVRTMTCRCLPGFQGDASVECSPVKTCPVGSGLILNDIDECVCPVGYILDFQGVCKPCRFDLGFIVEQGRCICDSTKNLVLDVSGKKCICPDQHFLNDNGICEEEPECRVDPQCNTFEYCEQFNQTCNDPCLKWPCGNFSYGTPINHRCSCTCIEGYTGDPNIACSPIIVPKPPPVDIDRPEIIVNCLADGVGVSLFISDPRYHGLVYVKGHSTDPNCRLQVDEDQAKSIIDFNVKFGTCDLAYDESGYAHFILVIGHAKLMTFKSQAYRIRCIYDTGDRNINLGFNVSMLTTAGTIANTGPPPTCTMRICNSNGDDIAQAEIGDTLMLKVEVSPGEIYGGFARNCIARTVDESDDETVYTVTDDNGCATDPSIFHDWNYNREKGYLSAVFDAFKFPNSNTIKFKCNIRVCFGQCQPQNCAGRNAFGRRKKRESEHEIEGTVYTGQLREEIQVHSNAILTIERKAKKLQDNLQSRQIGNEEVCVSKIGFIIALVITALLALVAVAIAVSCWLMAYRRRPRTDGPLPHPPEFPNPLFTTPEPLAEPTPDYLH</sequence>
<dbReference type="InterPro" id="IPR001881">
    <property type="entry name" value="EGF-like_Ca-bd_dom"/>
</dbReference>
<dbReference type="FunFam" id="2.10.25.10:FF:000555">
    <property type="entry name" value="Dumpy, isoform I"/>
    <property type="match status" value="1"/>
</dbReference>
<feature type="domain" description="EGF-like" evidence="12">
    <location>
        <begin position="5594"/>
        <end position="5633"/>
    </location>
</feature>
<dbReference type="FunFam" id="2.10.25.10:FF:000038">
    <property type="entry name" value="Fibrillin 2"/>
    <property type="match status" value="7"/>
</dbReference>
<organism evidence="15 16">
    <name type="scientific">Tigriopus californicus</name>
    <name type="common">Marine copepod</name>
    <dbReference type="NCBI Taxonomy" id="6832"/>
    <lineage>
        <taxon>Eukaryota</taxon>
        <taxon>Metazoa</taxon>
        <taxon>Ecdysozoa</taxon>
        <taxon>Arthropoda</taxon>
        <taxon>Crustacea</taxon>
        <taxon>Multicrustacea</taxon>
        <taxon>Hexanauplia</taxon>
        <taxon>Copepoda</taxon>
        <taxon>Harpacticoida</taxon>
        <taxon>Harpacticidae</taxon>
        <taxon>Tigriopus</taxon>
    </lineage>
</organism>
<evidence type="ECO:0000256" key="6">
    <source>
        <dbReference type="ARBA" id="ARBA00022833"/>
    </source>
</evidence>
<dbReference type="InterPro" id="IPR001507">
    <property type="entry name" value="ZP_dom"/>
</dbReference>
<feature type="domain" description="EGF-like" evidence="12">
    <location>
        <begin position="950"/>
        <end position="990"/>
    </location>
</feature>
<keyword evidence="16" id="KW-1185">Reference proteome</keyword>
<evidence type="ECO:0000259" key="13">
    <source>
        <dbReference type="PROSITE" id="PS50287"/>
    </source>
</evidence>
<dbReference type="InterPro" id="IPR026823">
    <property type="entry name" value="cEGF"/>
</dbReference>
<dbReference type="GO" id="GO:0005509">
    <property type="term" value="F:calcium ion binding"/>
    <property type="evidence" value="ECO:0007669"/>
    <property type="project" value="InterPro"/>
</dbReference>
<feature type="domain" description="EGF-like" evidence="12">
    <location>
        <begin position="3124"/>
        <end position="3163"/>
    </location>
</feature>
<proteinExistence type="predicted"/>
<feature type="domain" description="EGF-like" evidence="12">
    <location>
        <begin position="1196"/>
        <end position="1235"/>
    </location>
</feature>
<evidence type="ECO:0000256" key="10">
    <source>
        <dbReference type="SAM" id="MobiDB-lite"/>
    </source>
</evidence>
<evidence type="ECO:0000259" key="14">
    <source>
        <dbReference type="PROSITE" id="PS51034"/>
    </source>
</evidence>
<feature type="domain" description="EGF-like" evidence="12">
    <location>
        <begin position="489"/>
        <end position="530"/>
    </location>
</feature>
<dbReference type="InterPro" id="IPR048407">
    <property type="entry name" value="Dumpy_DPY"/>
</dbReference>
<dbReference type="InterPro" id="IPR000152">
    <property type="entry name" value="EGF-type_Asp/Asn_hydroxyl_site"/>
</dbReference>
<evidence type="ECO:0000256" key="11">
    <source>
        <dbReference type="SAM" id="Phobius"/>
    </source>
</evidence>
<feature type="domain" description="EGF-like" evidence="12">
    <location>
        <begin position="4873"/>
        <end position="4912"/>
    </location>
</feature>
<evidence type="ECO:0000256" key="5">
    <source>
        <dbReference type="ARBA" id="ARBA00022771"/>
    </source>
</evidence>
<dbReference type="GO" id="GO:0005634">
    <property type="term" value="C:nucleus"/>
    <property type="evidence" value="ECO:0007669"/>
    <property type="project" value="InterPro"/>
</dbReference>
<feature type="domain" description="EGF-like" evidence="12">
    <location>
        <begin position="233"/>
        <end position="273"/>
    </location>
</feature>